<accession>A0A511NG00</accession>
<dbReference type="Proteomes" id="UP000321245">
    <property type="component" value="Unassembled WGS sequence"/>
</dbReference>
<dbReference type="EMBL" id="BJXC01000007">
    <property type="protein sequence ID" value="GEM51547.1"/>
    <property type="molecule type" value="Genomic_DNA"/>
</dbReference>
<dbReference type="GO" id="GO:0006633">
    <property type="term" value="P:fatty acid biosynthetic process"/>
    <property type="evidence" value="ECO:0007669"/>
    <property type="project" value="InterPro"/>
</dbReference>
<evidence type="ECO:0000313" key="6">
    <source>
        <dbReference type="Proteomes" id="UP000321245"/>
    </source>
</evidence>
<proteinExistence type="predicted"/>
<keyword evidence="2" id="KW-0012">Acyltransferase</keyword>
<dbReference type="InterPro" id="IPR016039">
    <property type="entry name" value="Thiolase-like"/>
</dbReference>
<name>A0A511NG00_9FLAO</name>
<dbReference type="CDD" id="cd00830">
    <property type="entry name" value="KAS_III"/>
    <property type="match status" value="1"/>
</dbReference>
<dbReference type="GO" id="GO:0004315">
    <property type="term" value="F:3-oxoacyl-[acyl-carrier-protein] synthase activity"/>
    <property type="evidence" value="ECO:0007669"/>
    <property type="project" value="InterPro"/>
</dbReference>
<dbReference type="STRING" id="1218108.GCA_000382425_02283"/>
<keyword evidence="1" id="KW-0808">Transferase</keyword>
<evidence type="ECO:0000259" key="3">
    <source>
        <dbReference type="Pfam" id="PF08541"/>
    </source>
</evidence>
<organism evidence="5 6">
    <name type="scientific">Empedobacter brevis NBRC 14943 = ATCC 43319</name>
    <dbReference type="NCBI Taxonomy" id="1218108"/>
    <lineage>
        <taxon>Bacteria</taxon>
        <taxon>Pseudomonadati</taxon>
        <taxon>Bacteroidota</taxon>
        <taxon>Flavobacteriia</taxon>
        <taxon>Flavobacteriales</taxon>
        <taxon>Weeksellaceae</taxon>
        <taxon>Empedobacter</taxon>
    </lineage>
</organism>
<evidence type="ECO:0000256" key="1">
    <source>
        <dbReference type="ARBA" id="ARBA00022679"/>
    </source>
</evidence>
<dbReference type="Pfam" id="PF08541">
    <property type="entry name" value="ACP_syn_III_C"/>
    <property type="match status" value="1"/>
</dbReference>
<dbReference type="InterPro" id="IPR013751">
    <property type="entry name" value="ACP_syn_III_N"/>
</dbReference>
<gene>
    <name evidence="5" type="primary">fabH1</name>
    <name evidence="5" type="ORF">EB1_13370</name>
</gene>
<keyword evidence="6" id="KW-1185">Reference proteome</keyword>
<protein>
    <submittedName>
        <fullName evidence="5">3-oxoacyl-ACP synthase</fullName>
    </submittedName>
</protein>
<dbReference type="PANTHER" id="PTHR34069">
    <property type="entry name" value="3-OXOACYL-[ACYL-CARRIER-PROTEIN] SYNTHASE 3"/>
    <property type="match status" value="1"/>
</dbReference>
<dbReference type="AlphaFoldDB" id="A0A511NG00"/>
<dbReference type="PANTHER" id="PTHR34069:SF2">
    <property type="entry name" value="BETA-KETOACYL-[ACYL-CARRIER-PROTEIN] SYNTHASE III"/>
    <property type="match status" value="1"/>
</dbReference>
<dbReference type="GO" id="GO:0044550">
    <property type="term" value="P:secondary metabolite biosynthetic process"/>
    <property type="evidence" value="ECO:0007669"/>
    <property type="project" value="TreeGrafter"/>
</dbReference>
<dbReference type="InterPro" id="IPR013747">
    <property type="entry name" value="ACP_syn_III_C"/>
</dbReference>
<feature type="domain" description="Beta-ketoacyl-[acyl-carrier-protein] synthase III C-terminal" evidence="3">
    <location>
        <begin position="273"/>
        <end position="371"/>
    </location>
</feature>
<reference evidence="5 6" key="1">
    <citation type="submission" date="2019-07" db="EMBL/GenBank/DDBJ databases">
        <title>Whole genome shotgun sequence of Empedobacter brevis NBRC 14943.</title>
        <authorList>
            <person name="Hosoyama A."/>
            <person name="Uohara A."/>
            <person name="Ohji S."/>
            <person name="Ichikawa N."/>
        </authorList>
    </citation>
    <scope>NUCLEOTIDE SEQUENCE [LARGE SCALE GENOMIC DNA]</scope>
    <source>
        <strain evidence="5 6">NBRC 14943</strain>
    </source>
</reference>
<evidence type="ECO:0000259" key="4">
    <source>
        <dbReference type="Pfam" id="PF08545"/>
    </source>
</evidence>
<comment type="caution">
    <text evidence="5">The sequence shown here is derived from an EMBL/GenBank/DDBJ whole genome shotgun (WGS) entry which is preliminary data.</text>
</comment>
<dbReference type="Pfam" id="PF08545">
    <property type="entry name" value="ACP_syn_III"/>
    <property type="match status" value="1"/>
</dbReference>
<evidence type="ECO:0000256" key="2">
    <source>
        <dbReference type="ARBA" id="ARBA00023315"/>
    </source>
</evidence>
<sequence length="375" mass="41935">MCNFAGIIFLLKLNNINMINSVITGSGHYLPNRIVTNDDFVNHEFFDDNGNRLEKSGEEITRKFEEITEIRERRYVEDDLLNSDIATEAAKIAIEKAGINPEELDYVICAHNFGDIDAVARQIDIMPSMSAKVKHKLGIKNLKCKPYDMTFGCPGWIESLILAHQFIQAKIAKKILVIGSDTLSRAVDPHDRTAMIFADGAGAVVLEAKEAEVQYGIINHATLSYNGDEMNYLVNGTSLNPDYVGSIKNINMKGRKVYEFVLKNVPPAIKQLLDDSDLTITDINKILLHQANAKMDHAMIERLYKLYGIEIPENVDPMTVQFLGNTSVATVPTMFNLIKENNLAPHQFHANDKIIMASVGASMNINAVIYQFENN</sequence>
<feature type="domain" description="Beta-ketoacyl-[acyl-carrier-protein] synthase III N-terminal" evidence="4">
    <location>
        <begin position="147"/>
        <end position="219"/>
    </location>
</feature>
<dbReference type="SUPFAM" id="SSF53901">
    <property type="entry name" value="Thiolase-like"/>
    <property type="match status" value="1"/>
</dbReference>
<evidence type="ECO:0000313" key="5">
    <source>
        <dbReference type="EMBL" id="GEM51547.1"/>
    </source>
</evidence>
<dbReference type="Gene3D" id="3.40.47.10">
    <property type="match status" value="1"/>
</dbReference>